<dbReference type="GO" id="GO:0016579">
    <property type="term" value="P:protein deubiquitination"/>
    <property type="evidence" value="ECO:0007669"/>
    <property type="project" value="InterPro"/>
</dbReference>
<feature type="compositionally biased region" description="Basic residues" evidence="3">
    <location>
        <begin position="99"/>
        <end position="112"/>
    </location>
</feature>
<feature type="compositionally biased region" description="Low complexity" evidence="3">
    <location>
        <begin position="560"/>
        <end position="571"/>
    </location>
</feature>
<feature type="domain" description="USP" evidence="4">
    <location>
        <begin position="84"/>
        <end position="664"/>
    </location>
</feature>
<gene>
    <name evidence="5" type="ORF">FKW44_016631</name>
</gene>
<dbReference type="PROSITE" id="PS00973">
    <property type="entry name" value="USP_2"/>
    <property type="match status" value="1"/>
</dbReference>
<dbReference type="InterPro" id="IPR028889">
    <property type="entry name" value="USP"/>
</dbReference>
<dbReference type="EMBL" id="CP045900">
    <property type="protein sequence ID" value="QQP42081.1"/>
    <property type="molecule type" value="Genomic_DNA"/>
</dbReference>
<proteinExistence type="predicted"/>
<keyword evidence="6" id="KW-1185">Reference proteome</keyword>
<name>A0A7T8H2R9_CALRO</name>
<dbReference type="SUPFAM" id="SSF54001">
    <property type="entry name" value="Cysteine proteinases"/>
    <property type="match status" value="1"/>
</dbReference>
<dbReference type="OrthoDB" id="265776at2759"/>
<dbReference type="InterPro" id="IPR018200">
    <property type="entry name" value="USP_CS"/>
</dbReference>
<keyword evidence="5" id="KW-0378">Hydrolase</keyword>
<feature type="region of interest" description="Disordered" evidence="3">
    <location>
        <begin position="41"/>
        <end position="65"/>
    </location>
</feature>
<evidence type="ECO:0000256" key="2">
    <source>
        <dbReference type="ARBA" id="ARBA00012759"/>
    </source>
</evidence>
<comment type="catalytic activity">
    <reaction evidence="1">
        <text>Thiol-dependent hydrolysis of ester, thioester, amide, peptide and isopeptide bonds formed by the C-terminal Gly of ubiquitin (a 76-residue protein attached to proteins as an intracellular targeting signal).</text>
        <dbReference type="EC" id="3.4.19.12"/>
    </reaction>
</comment>
<feature type="region of interest" description="Disordered" evidence="3">
    <location>
        <begin position="727"/>
        <end position="767"/>
    </location>
</feature>
<dbReference type="PROSITE" id="PS50235">
    <property type="entry name" value="USP_3"/>
    <property type="match status" value="1"/>
</dbReference>
<evidence type="ECO:0000256" key="3">
    <source>
        <dbReference type="SAM" id="MobiDB-lite"/>
    </source>
</evidence>
<dbReference type="InterPro" id="IPR050185">
    <property type="entry name" value="Ub_carboxyl-term_hydrolase"/>
</dbReference>
<evidence type="ECO:0000259" key="4">
    <source>
        <dbReference type="PROSITE" id="PS50235"/>
    </source>
</evidence>
<dbReference type="Proteomes" id="UP000595437">
    <property type="component" value="Chromosome 11"/>
</dbReference>
<evidence type="ECO:0000313" key="6">
    <source>
        <dbReference type="Proteomes" id="UP000595437"/>
    </source>
</evidence>
<feature type="compositionally biased region" description="Basic and acidic residues" evidence="3">
    <location>
        <begin position="757"/>
        <end position="767"/>
    </location>
</feature>
<sequence length="767" mass="86738">MRVLQVISDMRRLLRTVVEVKRALVIDLEHSGIHRDVSTDRFGERSKSSLGGKNGFEDVVSSSGSSSEGLIREWKRRFESRLHGGLGGVSRPGQLQIRPQRKNKKKKVRRKSVHENPIQLTPLSFRRKNVGDGEITEQLATLLKSLWSLEYTPEISVKFKALIEKYGGAQYKGNAQQDAQEFLLWLLDRVHEDLNCSPGSNKQPGKRRPFFSEEEVLAQEALSNYARCNSSFVMDVFQAQFRSSLTCRTCDRVSNTFDPSSAFPSPFPPGRNSCPWWPTHVKIGLSVEEGESIRGLRDILSRDTGIQGDCLFLTELDETRFTPNLSEEASLGEVLHPDATDLYCIELPQAPRLAKEEEDAFLLLSWVNVLKIDGKVEKRFGTPYAIQVSRETLYCDLQKLLLKEMSPILHSDVLEDKNNSSTYLSPGDELPLYTELIEKALKQGSVVKLVCEWDALAKSQIINDDSSPVEIHSSVASTLESGPKEASSVSLQECFSLYTSEERLGQGDAWFCPECNRKREVVKKMGLWSLPDVSLSTDKLLTHIDFPLDGFDMSPNVSRSSSPPHQQQQHSGVESSLNKVLSFNPWRNPKRYILQRPPQEENHIYDLYAVCNHHGSDLQGGHYTATCRNPTDGVWYNFDDVRTKSLPESEVVTKDAYILFYQRRNCSGGSTTTTSTPPNNNHNNHTELHWVYRMPDFNFCKNKSSTLRPTPSNNNFLRNSEKYATLPAKKMSPSMEMPSLEIGPKLAIPEEEDEEDVSRPLDKNDVD</sequence>
<dbReference type="Pfam" id="PF00443">
    <property type="entry name" value="UCH"/>
    <property type="match status" value="1"/>
</dbReference>
<evidence type="ECO:0000313" key="5">
    <source>
        <dbReference type="EMBL" id="QQP42081.1"/>
    </source>
</evidence>
<dbReference type="PANTHER" id="PTHR21646:SF14">
    <property type="entry name" value="FI05488P"/>
    <property type="match status" value="1"/>
</dbReference>
<dbReference type="EC" id="3.4.19.12" evidence="2"/>
<evidence type="ECO:0000256" key="1">
    <source>
        <dbReference type="ARBA" id="ARBA00000707"/>
    </source>
</evidence>
<dbReference type="GO" id="GO:0004843">
    <property type="term" value="F:cysteine-type deubiquitinase activity"/>
    <property type="evidence" value="ECO:0007669"/>
    <property type="project" value="UniProtKB-EC"/>
</dbReference>
<reference evidence="6" key="1">
    <citation type="submission" date="2021-01" db="EMBL/GenBank/DDBJ databases">
        <title>Caligus Genome Assembly.</title>
        <authorList>
            <person name="Gallardo-Escarate C."/>
        </authorList>
    </citation>
    <scope>NUCLEOTIDE SEQUENCE [LARGE SCALE GENOMIC DNA]</scope>
</reference>
<dbReference type="AlphaFoldDB" id="A0A7T8H2R9"/>
<dbReference type="PANTHER" id="PTHR21646">
    <property type="entry name" value="UBIQUITIN CARBOXYL-TERMINAL HYDROLASE"/>
    <property type="match status" value="1"/>
</dbReference>
<dbReference type="Gene3D" id="3.90.70.10">
    <property type="entry name" value="Cysteine proteinases"/>
    <property type="match status" value="2"/>
</dbReference>
<feature type="region of interest" description="Disordered" evidence="3">
    <location>
        <begin position="554"/>
        <end position="575"/>
    </location>
</feature>
<organism evidence="5 6">
    <name type="scientific">Caligus rogercresseyi</name>
    <name type="common">Sea louse</name>
    <dbReference type="NCBI Taxonomy" id="217165"/>
    <lineage>
        <taxon>Eukaryota</taxon>
        <taxon>Metazoa</taxon>
        <taxon>Ecdysozoa</taxon>
        <taxon>Arthropoda</taxon>
        <taxon>Crustacea</taxon>
        <taxon>Multicrustacea</taxon>
        <taxon>Hexanauplia</taxon>
        <taxon>Copepoda</taxon>
        <taxon>Siphonostomatoida</taxon>
        <taxon>Caligidae</taxon>
        <taxon>Caligus</taxon>
    </lineage>
</organism>
<accession>A0A7T8H2R9</accession>
<protein>
    <recommendedName>
        <fullName evidence="2">ubiquitinyl hydrolase 1</fullName>
        <ecNumber evidence="2">3.4.19.12</ecNumber>
    </recommendedName>
</protein>
<feature type="region of interest" description="Disordered" evidence="3">
    <location>
        <begin position="85"/>
        <end position="113"/>
    </location>
</feature>
<dbReference type="InterPro" id="IPR038765">
    <property type="entry name" value="Papain-like_cys_pep_sf"/>
</dbReference>
<dbReference type="InterPro" id="IPR001394">
    <property type="entry name" value="Peptidase_C19_UCH"/>
</dbReference>